<sequence length="87" mass="10266">MKVGHHSGWSDDDAATLTRTPTPLSLSLNSGYRSPVFWPAAILRQTQHPCYTIQRPTTTIAWWWRTAARHQRSERKRGEPRERKRRR</sequence>
<dbReference type="AlphaFoldDB" id="A0A251TX33"/>
<gene>
    <name evidence="3" type="ORF">HannXRQ_Chr09g0257001</name>
    <name evidence="2" type="ORF">HanXRQr2_Chr09g0389171</name>
</gene>
<keyword evidence="4" id="KW-1185">Reference proteome</keyword>
<accession>A0A251TX33</accession>
<evidence type="ECO:0000256" key="1">
    <source>
        <dbReference type="SAM" id="MobiDB-lite"/>
    </source>
</evidence>
<evidence type="ECO:0000313" key="3">
    <source>
        <dbReference type="EMBL" id="OTG15126.1"/>
    </source>
</evidence>
<dbReference type="EMBL" id="CM007898">
    <property type="protein sequence ID" value="OTG15126.1"/>
    <property type="molecule type" value="Genomic_DNA"/>
</dbReference>
<reference evidence="3" key="2">
    <citation type="submission" date="2017-02" db="EMBL/GenBank/DDBJ databases">
        <title>Sunflower complete genome.</title>
        <authorList>
            <person name="Langlade N."/>
            <person name="Munos S."/>
        </authorList>
    </citation>
    <scope>NUCLEOTIDE SEQUENCE [LARGE SCALE GENOMIC DNA]</scope>
    <source>
        <tissue evidence="3">Leaves</tissue>
    </source>
</reference>
<evidence type="ECO:0000313" key="2">
    <source>
        <dbReference type="EMBL" id="KAF5790956.1"/>
    </source>
</evidence>
<evidence type="ECO:0000313" key="4">
    <source>
        <dbReference type="Proteomes" id="UP000215914"/>
    </source>
</evidence>
<feature type="compositionally biased region" description="Basic and acidic residues" evidence="1">
    <location>
        <begin position="76"/>
        <end position="87"/>
    </location>
</feature>
<feature type="compositionally biased region" description="Low complexity" evidence="1">
    <location>
        <begin position="16"/>
        <end position="25"/>
    </location>
</feature>
<dbReference type="EMBL" id="MNCJ02000324">
    <property type="protein sequence ID" value="KAF5790956.1"/>
    <property type="molecule type" value="Genomic_DNA"/>
</dbReference>
<dbReference type="Proteomes" id="UP000215914">
    <property type="component" value="Chromosome 9"/>
</dbReference>
<proteinExistence type="predicted"/>
<name>A0A251TX33_HELAN</name>
<dbReference type="InParanoid" id="A0A251TX33"/>
<reference evidence="2" key="3">
    <citation type="submission" date="2020-06" db="EMBL/GenBank/DDBJ databases">
        <title>Helianthus annuus Genome sequencing and assembly Release 2.</title>
        <authorList>
            <person name="Gouzy J."/>
            <person name="Langlade N."/>
            <person name="Munos S."/>
        </authorList>
    </citation>
    <scope>NUCLEOTIDE SEQUENCE</scope>
    <source>
        <tissue evidence="2">Leaves</tissue>
    </source>
</reference>
<feature type="region of interest" description="Disordered" evidence="1">
    <location>
        <begin position="1"/>
        <end position="25"/>
    </location>
</feature>
<dbReference type="Gramene" id="mRNA:HanXRQr2_Chr09g0389171">
    <property type="protein sequence ID" value="CDS:HanXRQr2_Chr09g0389171.1"/>
    <property type="gene ID" value="HanXRQr2_Chr09g0389171"/>
</dbReference>
<organism evidence="3 4">
    <name type="scientific">Helianthus annuus</name>
    <name type="common">Common sunflower</name>
    <dbReference type="NCBI Taxonomy" id="4232"/>
    <lineage>
        <taxon>Eukaryota</taxon>
        <taxon>Viridiplantae</taxon>
        <taxon>Streptophyta</taxon>
        <taxon>Embryophyta</taxon>
        <taxon>Tracheophyta</taxon>
        <taxon>Spermatophyta</taxon>
        <taxon>Magnoliopsida</taxon>
        <taxon>eudicotyledons</taxon>
        <taxon>Gunneridae</taxon>
        <taxon>Pentapetalae</taxon>
        <taxon>asterids</taxon>
        <taxon>campanulids</taxon>
        <taxon>Asterales</taxon>
        <taxon>Asteraceae</taxon>
        <taxon>Asteroideae</taxon>
        <taxon>Heliantheae alliance</taxon>
        <taxon>Heliantheae</taxon>
        <taxon>Helianthus</taxon>
    </lineage>
</organism>
<reference evidence="2 4" key="1">
    <citation type="journal article" date="2017" name="Nature">
        <title>The sunflower genome provides insights into oil metabolism, flowering and Asterid evolution.</title>
        <authorList>
            <person name="Badouin H."/>
            <person name="Gouzy J."/>
            <person name="Grassa C.J."/>
            <person name="Murat F."/>
            <person name="Staton S.E."/>
            <person name="Cottret L."/>
            <person name="Lelandais-Briere C."/>
            <person name="Owens G.L."/>
            <person name="Carrere S."/>
            <person name="Mayjonade B."/>
            <person name="Legrand L."/>
            <person name="Gill N."/>
            <person name="Kane N.C."/>
            <person name="Bowers J.E."/>
            <person name="Hubner S."/>
            <person name="Bellec A."/>
            <person name="Berard A."/>
            <person name="Berges H."/>
            <person name="Blanchet N."/>
            <person name="Boniface M.C."/>
            <person name="Brunel D."/>
            <person name="Catrice O."/>
            <person name="Chaidir N."/>
            <person name="Claudel C."/>
            <person name="Donnadieu C."/>
            <person name="Faraut T."/>
            <person name="Fievet G."/>
            <person name="Helmstetter N."/>
            <person name="King M."/>
            <person name="Knapp S.J."/>
            <person name="Lai Z."/>
            <person name="Le Paslier M.C."/>
            <person name="Lippi Y."/>
            <person name="Lorenzon L."/>
            <person name="Mandel J.R."/>
            <person name="Marage G."/>
            <person name="Marchand G."/>
            <person name="Marquand E."/>
            <person name="Bret-Mestries E."/>
            <person name="Morien E."/>
            <person name="Nambeesan S."/>
            <person name="Nguyen T."/>
            <person name="Pegot-Espagnet P."/>
            <person name="Pouilly N."/>
            <person name="Raftis F."/>
            <person name="Sallet E."/>
            <person name="Schiex T."/>
            <person name="Thomas J."/>
            <person name="Vandecasteele C."/>
            <person name="Vares D."/>
            <person name="Vear F."/>
            <person name="Vautrin S."/>
            <person name="Crespi M."/>
            <person name="Mangin B."/>
            <person name="Burke J.M."/>
            <person name="Salse J."/>
            <person name="Munos S."/>
            <person name="Vincourt P."/>
            <person name="Rieseberg L.H."/>
            <person name="Langlade N.B."/>
        </authorList>
    </citation>
    <scope>NUCLEOTIDE SEQUENCE [LARGE SCALE GENOMIC DNA]</scope>
    <source>
        <strain evidence="4">cv. SF193</strain>
        <tissue evidence="2">Leaves</tissue>
    </source>
</reference>
<protein>
    <submittedName>
        <fullName evidence="3">Uncharacterized protein</fullName>
    </submittedName>
</protein>
<feature type="region of interest" description="Disordered" evidence="1">
    <location>
        <begin position="68"/>
        <end position="87"/>
    </location>
</feature>